<reference evidence="7 8" key="1">
    <citation type="submission" date="2018-01" db="EMBL/GenBank/DDBJ databases">
        <title>Halomonas endophytica sp. nov., isolated from storage liquid in the stems of Populus euphratica.</title>
        <authorList>
            <person name="Chen C."/>
        </authorList>
    </citation>
    <scope>NUCLEOTIDE SEQUENCE [LARGE SCALE GENOMIC DNA]</scope>
    <source>
        <strain evidence="7 8">BZ-SZ-XJ27</strain>
    </source>
</reference>
<comment type="caution">
    <text evidence="7">The sequence shown here is derived from an EMBL/GenBank/DDBJ whole genome shotgun (WGS) entry which is preliminary data.</text>
</comment>
<organism evidence="7 8">
    <name type="scientific">Halomonas urumqiensis</name>
    <dbReference type="NCBI Taxonomy" id="1684789"/>
    <lineage>
        <taxon>Bacteria</taxon>
        <taxon>Pseudomonadati</taxon>
        <taxon>Pseudomonadota</taxon>
        <taxon>Gammaproteobacteria</taxon>
        <taxon>Oceanospirillales</taxon>
        <taxon>Halomonadaceae</taxon>
        <taxon>Halomonas</taxon>
    </lineage>
</organism>
<dbReference type="Proteomes" id="UP000235547">
    <property type="component" value="Unassembled WGS sequence"/>
</dbReference>
<dbReference type="RefSeq" id="WP_102589547.1">
    <property type="nucleotide sequence ID" value="NZ_BNAE01000001.1"/>
</dbReference>
<dbReference type="OrthoDB" id="33240at2"/>
<feature type="transmembrane region" description="Helical" evidence="6">
    <location>
        <begin position="80"/>
        <end position="102"/>
    </location>
</feature>
<keyword evidence="5 6" id="KW-0472">Membrane</keyword>
<evidence type="ECO:0000256" key="6">
    <source>
        <dbReference type="SAM" id="Phobius"/>
    </source>
</evidence>
<evidence type="ECO:0000313" key="7">
    <source>
        <dbReference type="EMBL" id="PMR78486.1"/>
    </source>
</evidence>
<dbReference type="GO" id="GO:0005886">
    <property type="term" value="C:plasma membrane"/>
    <property type="evidence" value="ECO:0007669"/>
    <property type="project" value="UniProtKB-SubCell"/>
</dbReference>
<evidence type="ECO:0000256" key="1">
    <source>
        <dbReference type="ARBA" id="ARBA00004651"/>
    </source>
</evidence>
<gene>
    <name evidence="7" type="ORF">C1H70_17240</name>
</gene>
<evidence type="ECO:0000256" key="5">
    <source>
        <dbReference type="ARBA" id="ARBA00023136"/>
    </source>
</evidence>
<evidence type="ECO:0000256" key="2">
    <source>
        <dbReference type="ARBA" id="ARBA00022475"/>
    </source>
</evidence>
<dbReference type="Pfam" id="PF03626">
    <property type="entry name" value="COX4_pro"/>
    <property type="match status" value="1"/>
</dbReference>
<sequence>MAHQQVHQRKGHVQNRDSQHHPLSAYLWVWFALFVLSVLSYLVDYSNLEGYPKWGLITLLMLLKAGLIMAFFMHMAWERLAIICAVLIPPGALLFFMLLMAIEGQYVLTTRLQNVLP</sequence>
<keyword evidence="3 6" id="KW-0812">Transmembrane</keyword>
<proteinExistence type="predicted"/>
<evidence type="ECO:0000313" key="8">
    <source>
        <dbReference type="Proteomes" id="UP000235547"/>
    </source>
</evidence>
<evidence type="ECO:0000256" key="4">
    <source>
        <dbReference type="ARBA" id="ARBA00022989"/>
    </source>
</evidence>
<dbReference type="EMBL" id="PNRG01000033">
    <property type="protein sequence ID" value="PMR78486.1"/>
    <property type="molecule type" value="Genomic_DNA"/>
</dbReference>
<dbReference type="AlphaFoldDB" id="A0A2N7UDE7"/>
<keyword evidence="4 6" id="KW-1133">Transmembrane helix</keyword>
<accession>A0A2N7UDE7</accession>
<feature type="transmembrane region" description="Helical" evidence="6">
    <location>
        <begin position="54"/>
        <end position="73"/>
    </location>
</feature>
<evidence type="ECO:0000256" key="3">
    <source>
        <dbReference type="ARBA" id="ARBA00022692"/>
    </source>
</evidence>
<keyword evidence="8" id="KW-1185">Reference proteome</keyword>
<protein>
    <submittedName>
        <fullName evidence="7">Cytochrome C oxidase subunit IV</fullName>
    </submittedName>
</protein>
<keyword evidence="2" id="KW-1003">Cell membrane</keyword>
<name>A0A2N7UDE7_9GAMM</name>
<dbReference type="InterPro" id="IPR005171">
    <property type="entry name" value="Cyt_c_oxidase_su4_prok"/>
</dbReference>
<feature type="transmembrane region" description="Helical" evidence="6">
    <location>
        <begin position="23"/>
        <end position="42"/>
    </location>
</feature>
<comment type="subcellular location">
    <subcellularLocation>
        <location evidence="1">Cell membrane</location>
        <topology evidence="1">Multi-pass membrane protein</topology>
    </subcellularLocation>
</comment>